<name>A0AAV8ZJ13_9CUCU</name>
<dbReference type="Proteomes" id="UP001162156">
    <property type="component" value="Unassembled WGS sequence"/>
</dbReference>
<dbReference type="PANTHER" id="PTHR15352">
    <property type="entry name" value="LYMPHOID-RESTRICTED MEMBRANE PROTEIN, JAW1"/>
    <property type="match status" value="1"/>
</dbReference>
<dbReference type="GO" id="GO:0016020">
    <property type="term" value="C:membrane"/>
    <property type="evidence" value="ECO:0007669"/>
    <property type="project" value="UniProtKB-SubCell"/>
</dbReference>
<keyword evidence="3" id="KW-0963">Cytoplasm</keyword>
<evidence type="ECO:0000313" key="10">
    <source>
        <dbReference type="Proteomes" id="UP001162156"/>
    </source>
</evidence>
<protein>
    <submittedName>
        <fullName evidence="9">Uncharacterized protein</fullName>
    </submittedName>
</protein>
<keyword evidence="10" id="KW-1185">Reference proteome</keyword>
<comment type="caution">
    <text evidence="9">The sequence shown here is derived from an EMBL/GenBank/DDBJ whole genome shotgun (WGS) entry which is preliminary data.</text>
</comment>
<evidence type="ECO:0000313" key="9">
    <source>
        <dbReference type="EMBL" id="KAJ8964052.1"/>
    </source>
</evidence>
<evidence type="ECO:0000256" key="1">
    <source>
        <dbReference type="ARBA" id="ARBA00004167"/>
    </source>
</evidence>
<evidence type="ECO:0000256" key="5">
    <source>
        <dbReference type="ARBA" id="ARBA00022989"/>
    </source>
</evidence>
<sequence length="88" mass="10053">MSDGEVKLKNEDPCFEVFPSLPNSVLEKMGLLGDGPRERLNEDELEQKFVSLALAFTIDAATIKDRCERQRRYRDQTEKKSCSRSGKT</sequence>
<evidence type="ECO:0000256" key="8">
    <source>
        <dbReference type="SAM" id="MobiDB-lite"/>
    </source>
</evidence>
<dbReference type="InterPro" id="IPR008677">
    <property type="entry name" value="MRVI1"/>
</dbReference>
<dbReference type="PANTHER" id="PTHR15352:SF1">
    <property type="entry name" value="KASH5-LIKE COILED-COIL DOMAIN-CONTAINING PROTEIN"/>
    <property type="match status" value="1"/>
</dbReference>
<reference evidence="9" key="1">
    <citation type="journal article" date="2023" name="Insect Mol. Biol.">
        <title>Genome sequencing provides insights into the evolution of gene families encoding plant cell wall-degrading enzymes in longhorned beetles.</title>
        <authorList>
            <person name="Shin N.R."/>
            <person name="Okamura Y."/>
            <person name="Kirsch R."/>
            <person name="Pauchet Y."/>
        </authorList>
    </citation>
    <scope>NUCLEOTIDE SEQUENCE</scope>
    <source>
        <strain evidence="9">RBIC_L_NR</strain>
    </source>
</reference>
<dbReference type="AlphaFoldDB" id="A0AAV8ZJ13"/>
<evidence type="ECO:0000256" key="4">
    <source>
        <dbReference type="ARBA" id="ARBA00022692"/>
    </source>
</evidence>
<evidence type="ECO:0000256" key="7">
    <source>
        <dbReference type="ARBA" id="ARBA00023136"/>
    </source>
</evidence>
<feature type="region of interest" description="Disordered" evidence="8">
    <location>
        <begin position="69"/>
        <end position="88"/>
    </location>
</feature>
<proteinExistence type="predicted"/>
<accession>A0AAV8ZJ13</accession>
<evidence type="ECO:0000256" key="2">
    <source>
        <dbReference type="ARBA" id="ARBA00004496"/>
    </source>
</evidence>
<gene>
    <name evidence="9" type="ORF">NQ314_005193</name>
</gene>
<keyword evidence="6" id="KW-0175">Coiled coil</keyword>
<keyword evidence="4" id="KW-0812">Transmembrane</keyword>
<comment type="subcellular location">
    <subcellularLocation>
        <location evidence="2">Cytoplasm</location>
    </subcellularLocation>
    <subcellularLocation>
        <location evidence="1">Membrane</location>
        <topology evidence="1">Single-pass membrane protein</topology>
    </subcellularLocation>
</comment>
<evidence type="ECO:0000256" key="3">
    <source>
        <dbReference type="ARBA" id="ARBA00022490"/>
    </source>
</evidence>
<dbReference type="GO" id="GO:0005737">
    <property type="term" value="C:cytoplasm"/>
    <property type="evidence" value="ECO:0007669"/>
    <property type="project" value="UniProtKB-SubCell"/>
</dbReference>
<organism evidence="9 10">
    <name type="scientific">Rhamnusium bicolor</name>
    <dbReference type="NCBI Taxonomy" id="1586634"/>
    <lineage>
        <taxon>Eukaryota</taxon>
        <taxon>Metazoa</taxon>
        <taxon>Ecdysozoa</taxon>
        <taxon>Arthropoda</taxon>
        <taxon>Hexapoda</taxon>
        <taxon>Insecta</taxon>
        <taxon>Pterygota</taxon>
        <taxon>Neoptera</taxon>
        <taxon>Endopterygota</taxon>
        <taxon>Coleoptera</taxon>
        <taxon>Polyphaga</taxon>
        <taxon>Cucujiformia</taxon>
        <taxon>Chrysomeloidea</taxon>
        <taxon>Cerambycidae</taxon>
        <taxon>Lepturinae</taxon>
        <taxon>Rhagiini</taxon>
        <taxon>Rhamnusium</taxon>
    </lineage>
</organism>
<dbReference type="EMBL" id="JANEYF010001453">
    <property type="protein sequence ID" value="KAJ8964052.1"/>
    <property type="molecule type" value="Genomic_DNA"/>
</dbReference>
<keyword evidence="5" id="KW-1133">Transmembrane helix</keyword>
<feature type="compositionally biased region" description="Basic and acidic residues" evidence="8">
    <location>
        <begin position="69"/>
        <end position="81"/>
    </location>
</feature>
<evidence type="ECO:0000256" key="6">
    <source>
        <dbReference type="ARBA" id="ARBA00023054"/>
    </source>
</evidence>
<keyword evidence="7" id="KW-0472">Membrane</keyword>